<evidence type="ECO:0000313" key="6">
    <source>
        <dbReference type="EMBL" id="KAL5112399.1"/>
    </source>
</evidence>
<evidence type="ECO:0000256" key="5">
    <source>
        <dbReference type="SAM" id="MobiDB-lite"/>
    </source>
</evidence>
<evidence type="ECO:0000256" key="4">
    <source>
        <dbReference type="RuleBase" id="RU367133"/>
    </source>
</evidence>
<protein>
    <recommendedName>
        <fullName evidence="3 4">Nonsense-mediated mRNA decay factor SMG8</fullName>
    </recommendedName>
</protein>
<proteinExistence type="inferred from homology"/>
<dbReference type="Pfam" id="PF10220">
    <property type="entry name" value="Smg8_Smg9"/>
    <property type="match status" value="2"/>
</dbReference>
<evidence type="ECO:0000256" key="1">
    <source>
        <dbReference type="ARBA" id="ARBA00006443"/>
    </source>
</evidence>
<feature type="compositionally biased region" description="Polar residues" evidence="5">
    <location>
        <begin position="755"/>
        <end position="767"/>
    </location>
</feature>
<dbReference type="PANTHER" id="PTHR13091">
    <property type="entry name" value="AMPLIFIED IN BREAST CANCER 2-RELATED"/>
    <property type="match status" value="1"/>
</dbReference>
<keyword evidence="2 4" id="KW-0866">Nonsense-mediated mRNA decay</keyword>
<organism evidence="6 7">
    <name type="scientific">Taenia crassiceps</name>
    <dbReference type="NCBI Taxonomy" id="6207"/>
    <lineage>
        <taxon>Eukaryota</taxon>
        <taxon>Metazoa</taxon>
        <taxon>Spiralia</taxon>
        <taxon>Lophotrochozoa</taxon>
        <taxon>Platyhelminthes</taxon>
        <taxon>Cestoda</taxon>
        <taxon>Eucestoda</taxon>
        <taxon>Cyclophyllidea</taxon>
        <taxon>Taeniidae</taxon>
        <taxon>Taenia</taxon>
    </lineage>
</organism>
<name>A0ABR4QRR3_9CEST</name>
<gene>
    <name evidence="6" type="ORF">TcWFU_006828</name>
</gene>
<dbReference type="EMBL" id="JAKROA010000001">
    <property type="protein sequence ID" value="KAL5112399.1"/>
    <property type="molecule type" value="Genomic_DNA"/>
</dbReference>
<comment type="function">
    <text evidence="4">Involved in nonsense-mediated decay (NMD) of mRNAs containing premature stop codons.</text>
</comment>
<evidence type="ECO:0000256" key="2">
    <source>
        <dbReference type="ARBA" id="ARBA00023161"/>
    </source>
</evidence>
<sequence>MVSRFPQNRFGLERLGPRKLLMSSYCGGRFTVPPGFDFKNQRMSPSSLLLVLGTHLAGSIQPSWWMSSFRGSAIKGYYDCEHQLIFLHYRDSEKLMTDLLNTSEIVTYGPRLDPKYVSLFKLLNRLRHSLYPTLEQLLRSLPLPRYCISIGRLMAPRLLFVFKLPPTIVARRLAKDESALIDFEKNLSYQIFNVLHESGLLEGNSSESRLFDLMGYNYVRVLLPDGVESLGDFSEFHGLLDKGDLAQKLLEMLVSASGVTSLLEGVDLIKDRQVPPPKPLYPPPGGPDDRSFSAFLQCHLTTLFDDPFRGDLSDNYTPYAFELPTCKGWFTTCYKLYTSLFDENECNSSPLEGGTDPCLGRQWNQLFLSNEDAGATAVTLFTTQSQLDRRLSSTRCEIALTTSEAHYRLDLPAHYSRTFHLAKVVSSYNVFLRLARGPCVIPTLDRLTRRLARLYLAGRVGCPAVLVSGAVCRQELHTLPERFPGIAKALHLLESQSMVDVPDDSVNSFAEKSPGLRLVKQMKLALDAGTVFSKAGLMKSRHVYDTIFADCLQDVPLGLMGRWRYAWIEAAVEVMEKEKKRLHTTDTSASDKATSLHHLSVMPHRSDRRYISYCNCGRLQALRPDPFDYQEANWEFYNALELVCCSKVNGIPLAPLILNSSANNFCSHLEGKNTEEIEQPTSPLRMTLLDLPQQNSRRAIQSDGEDDATAAQRTFNAKLTQSDAEGEENSLNARAFGSAESTSSSNTSIQASPAFTSTDSMSQSSANKPLIKSRRIKLNASNMSDYGEEEKEGVEDPGLVEESFETKQRIPVTFFSGMPVLGQPIGTMPLYPSWSVHALGKYFSYSHSSGMALPGFLRGSHFLLPWDVQLSRPASLVGTPSKTRVGRPRDSDSVKLFLGFEMECPMGHRFFLAGPDRPMAGTMQGGDVRRSVSSLLSCDLALYLPCRCSPTAGGVISESAEAAGTEVLTAVEEVDGRKEGESRGSNGGGDDDTVWAQLMRIYVAIPSVAIRVRFAPMVRPGPVDSNTPIFHLGPTLDRETDANNANLKIPTSHGFDRGSRALTDRKSKARLSSDGYPGYVYLENGNIWVARLPFAYQDGDTIYRRPQDPKKVSECCLIRGSLMVEEL</sequence>
<evidence type="ECO:0000313" key="7">
    <source>
        <dbReference type="Proteomes" id="UP001651158"/>
    </source>
</evidence>
<reference evidence="6 7" key="1">
    <citation type="journal article" date="2022" name="Front. Cell. Infect. Microbiol.">
        <title>The Genomes of Two Strains of Taenia crassiceps the Animal Model for the Study of Human Cysticercosis.</title>
        <authorList>
            <person name="Bobes R.J."/>
            <person name="Estrada K."/>
            <person name="Rios-Valencia D.G."/>
            <person name="Calderon-Gallegos A."/>
            <person name="de la Torre P."/>
            <person name="Carrero J.C."/>
            <person name="Sanchez-Flores A."/>
            <person name="Laclette J.P."/>
        </authorList>
    </citation>
    <scope>NUCLEOTIDE SEQUENCE [LARGE SCALE GENOMIC DNA]</scope>
    <source>
        <strain evidence="6">WFUcys</strain>
    </source>
</reference>
<feature type="compositionally biased region" description="Low complexity" evidence="5">
    <location>
        <begin position="735"/>
        <end position="754"/>
    </location>
</feature>
<evidence type="ECO:0000256" key="3">
    <source>
        <dbReference type="ARBA" id="ARBA00029509"/>
    </source>
</evidence>
<dbReference type="Proteomes" id="UP001651158">
    <property type="component" value="Unassembled WGS sequence"/>
</dbReference>
<comment type="similarity">
    <text evidence="1 4">Belongs to the SMG8 family.</text>
</comment>
<dbReference type="PANTHER" id="PTHR13091:SF0">
    <property type="entry name" value="NONSENSE-MEDIATED MRNA DECAY FACTOR SMG8"/>
    <property type="match status" value="1"/>
</dbReference>
<keyword evidence="7" id="KW-1185">Reference proteome</keyword>
<dbReference type="InterPro" id="IPR019354">
    <property type="entry name" value="SMG8-like"/>
</dbReference>
<feature type="region of interest" description="Disordered" evidence="5">
    <location>
        <begin position="735"/>
        <end position="769"/>
    </location>
</feature>
<accession>A0ABR4QRR3</accession>
<comment type="caution">
    <text evidence="6">The sequence shown here is derived from an EMBL/GenBank/DDBJ whole genome shotgun (WGS) entry which is preliminary data.</text>
</comment>